<feature type="region of interest" description="Disordered" evidence="1">
    <location>
        <begin position="39"/>
        <end position="58"/>
    </location>
</feature>
<reference evidence="2 3" key="1">
    <citation type="journal article" date="2023" name="bioRxiv">
        <title>Conserved and derived expression patterns and positive selection on dental genes reveal complex evolutionary context of ever-growing rodent molars.</title>
        <authorList>
            <person name="Calamari Z.T."/>
            <person name="Song A."/>
            <person name="Cohen E."/>
            <person name="Akter M."/>
            <person name="Roy R.D."/>
            <person name="Hallikas O."/>
            <person name="Christensen M.M."/>
            <person name="Li P."/>
            <person name="Marangoni P."/>
            <person name="Jernvall J."/>
            <person name="Klein O.D."/>
        </authorList>
    </citation>
    <scope>NUCLEOTIDE SEQUENCE [LARGE SCALE GENOMIC DNA]</scope>
    <source>
        <strain evidence="2">V071</strain>
    </source>
</reference>
<name>A0AAW0IPQ3_MYOGA</name>
<accession>A0AAW0IPQ3</accession>
<sequence length="82" mass="8889">PVLGRILGAVRLEAAPGLLVLTHQSLGVTGLRLGTLLHRKRPQDSPSGPDGSCWPTVDREGKVNVPKLVQDLWFSLNDSERP</sequence>
<protein>
    <submittedName>
        <fullName evidence="2">Uncharacterized protein</fullName>
    </submittedName>
</protein>
<evidence type="ECO:0000313" key="2">
    <source>
        <dbReference type="EMBL" id="KAK7816710.1"/>
    </source>
</evidence>
<evidence type="ECO:0000256" key="1">
    <source>
        <dbReference type="SAM" id="MobiDB-lite"/>
    </source>
</evidence>
<dbReference type="Proteomes" id="UP001488838">
    <property type="component" value="Unassembled WGS sequence"/>
</dbReference>
<comment type="caution">
    <text evidence="2">The sequence shown here is derived from an EMBL/GenBank/DDBJ whole genome shotgun (WGS) entry which is preliminary data.</text>
</comment>
<proteinExistence type="predicted"/>
<feature type="non-terminal residue" evidence="2">
    <location>
        <position position="1"/>
    </location>
</feature>
<organism evidence="2 3">
    <name type="scientific">Myodes glareolus</name>
    <name type="common">Bank vole</name>
    <name type="synonym">Clethrionomys glareolus</name>
    <dbReference type="NCBI Taxonomy" id="447135"/>
    <lineage>
        <taxon>Eukaryota</taxon>
        <taxon>Metazoa</taxon>
        <taxon>Chordata</taxon>
        <taxon>Craniata</taxon>
        <taxon>Vertebrata</taxon>
        <taxon>Euteleostomi</taxon>
        <taxon>Mammalia</taxon>
        <taxon>Eutheria</taxon>
        <taxon>Euarchontoglires</taxon>
        <taxon>Glires</taxon>
        <taxon>Rodentia</taxon>
        <taxon>Myomorpha</taxon>
        <taxon>Muroidea</taxon>
        <taxon>Cricetidae</taxon>
        <taxon>Arvicolinae</taxon>
        <taxon>Myodes</taxon>
    </lineage>
</organism>
<dbReference type="EMBL" id="JBBHLL010000100">
    <property type="protein sequence ID" value="KAK7816710.1"/>
    <property type="molecule type" value="Genomic_DNA"/>
</dbReference>
<evidence type="ECO:0000313" key="3">
    <source>
        <dbReference type="Proteomes" id="UP001488838"/>
    </source>
</evidence>
<keyword evidence="3" id="KW-1185">Reference proteome</keyword>
<gene>
    <name evidence="2" type="ORF">U0070_009235</name>
</gene>
<dbReference type="AlphaFoldDB" id="A0AAW0IPQ3"/>